<sequence>MCMNPLYQVNVSLFTAGHIEYSSEIKYPTSRCYNIVSNADDFVIKLNQNEFRAVSASPDSDFLSNPHRKNMEISNNAITSIQKLWMQGFFGKGNLSRSVPTFEWRNEKKEQITQNRRIARVRRKKNKKNASASITNNEDRKKIIDVNVKKQIKKIDIYENYNNNKDDDDNIIQNQAISIQKHLQLTIEKAFFLCFRLECLEIYNANDNLMTTHDCWNAFHKSSVFNITPNSLQDSPLTQLDNPFILRYVVYLYFLISNLQSHKQIQPSTSSDNGQHYNDDLNNPFKCIKYYKVKEVLIKRCLKGSNKNKNKII</sequence>
<dbReference type="Proteomes" id="UP000266673">
    <property type="component" value="Unassembled WGS sequence"/>
</dbReference>
<evidence type="ECO:0000313" key="2">
    <source>
        <dbReference type="Proteomes" id="UP000266673"/>
    </source>
</evidence>
<dbReference type="STRING" id="44941.A0A397V153"/>
<evidence type="ECO:0000313" key="1">
    <source>
        <dbReference type="EMBL" id="RIB15318.1"/>
    </source>
</evidence>
<protein>
    <submittedName>
        <fullName evidence="1">Uncharacterized protein</fullName>
    </submittedName>
</protein>
<comment type="caution">
    <text evidence="1">The sequence shown here is derived from an EMBL/GenBank/DDBJ whole genome shotgun (WGS) entry which is preliminary data.</text>
</comment>
<dbReference type="InterPro" id="IPR006676">
    <property type="entry name" value="tRNA_splic"/>
</dbReference>
<dbReference type="PANTHER" id="PTHR21227:SF0">
    <property type="entry name" value="TRNA-SPLICING ENDONUCLEASE SUBUNIT SEN2"/>
    <property type="match status" value="1"/>
</dbReference>
<name>A0A397V153_9GLOM</name>
<dbReference type="GO" id="GO:0000214">
    <property type="term" value="C:tRNA-intron endonuclease complex"/>
    <property type="evidence" value="ECO:0007669"/>
    <property type="project" value="TreeGrafter"/>
</dbReference>
<dbReference type="GO" id="GO:0000213">
    <property type="term" value="F:tRNA-intron lyase activity"/>
    <property type="evidence" value="ECO:0007669"/>
    <property type="project" value="InterPro"/>
</dbReference>
<dbReference type="GO" id="GO:0005737">
    <property type="term" value="C:cytoplasm"/>
    <property type="evidence" value="ECO:0007669"/>
    <property type="project" value="TreeGrafter"/>
</dbReference>
<dbReference type="OrthoDB" id="10249562at2759"/>
<dbReference type="GO" id="GO:0000379">
    <property type="term" value="P:tRNA-type intron splice site recognition and cleavage"/>
    <property type="evidence" value="ECO:0007669"/>
    <property type="project" value="TreeGrafter"/>
</dbReference>
<dbReference type="AlphaFoldDB" id="A0A397V153"/>
<dbReference type="PANTHER" id="PTHR21227">
    <property type="entry name" value="TRNA-SPLICING ENDONUCLEASE SUBUNIT SEN2"/>
    <property type="match status" value="1"/>
</dbReference>
<dbReference type="EMBL" id="QKWP01000753">
    <property type="protein sequence ID" value="RIB15318.1"/>
    <property type="molecule type" value="Genomic_DNA"/>
</dbReference>
<reference evidence="1 2" key="1">
    <citation type="submission" date="2018-06" db="EMBL/GenBank/DDBJ databases">
        <title>Comparative genomics reveals the genomic features of Rhizophagus irregularis, R. cerebriforme, R. diaphanum and Gigaspora rosea, and their symbiotic lifestyle signature.</title>
        <authorList>
            <person name="Morin E."/>
            <person name="San Clemente H."/>
            <person name="Chen E.C.H."/>
            <person name="De La Providencia I."/>
            <person name="Hainaut M."/>
            <person name="Kuo A."/>
            <person name="Kohler A."/>
            <person name="Murat C."/>
            <person name="Tang N."/>
            <person name="Roy S."/>
            <person name="Loubradou J."/>
            <person name="Henrissat B."/>
            <person name="Grigoriev I.V."/>
            <person name="Corradi N."/>
            <person name="Roux C."/>
            <person name="Martin F.M."/>
        </authorList>
    </citation>
    <scope>NUCLEOTIDE SEQUENCE [LARGE SCALE GENOMIC DNA]</scope>
    <source>
        <strain evidence="1 2">DAOM 194757</strain>
    </source>
</reference>
<accession>A0A397V153</accession>
<proteinExistence type="predicted"/>
<keyword evidence="2" id="KW-1185">Reference proteome</keyword>
<organism evidence="1 2">
    <name type="scientific">Gigaspora rosea</name>
    <dbReference type="NCBI Taxonomy" id="44941"/>
    <lineage>
        <taxon>Eukaryota</taxon>
        <taxon>Fungi</taxon>
        <taxon>Fungi incertae sedis</taxon>
        <taxon>Mucoromycota</taxon>
        <taxon>Glomeromycotina</taxon>
        <taxon>Glomeromycetes</taxon>
        <taxon>Diversisporales</taxon>
        <taxon>Gigasporaceae</taxon>
        <taxon>Gigaspora</taxon>
    </lineage>
</organism>
<gene>
    <name evidence="1" type="ORF">C2G38_2192660</name>
</gene>